<dbReference type="Pfam" id="PF16169">
    <property type="entry name" value="DUF4872"/>
    <property type="match status" value="1"/>
</dbReference>
<feature type="coiled-coil region" evidence="1">
    <location>
        <begin position="302"/>
        <end position="329"/>
    </location>
</feature>
<evidence type="ECO:0008006" key="6">
    <source>
        <dbReference type="Google" id="ProtNLM"/>
    </source>
</evidence>
<dbReference type="Pfam" id="PF14399">
    <property type="entry name" value="BtrH_N"/>
    <property type="match status" value="1"/>
</dbReference>
<feature type="domain" description="Butirosin biosynthesis protein H N-terminal" evidence="2">
    <location>
        <begin position="20"/>
        <end position="148"/>
    </location>
</feature>
<feature type="domain" description="DUF4872" evidence="3">
    <location>
        <begin position="160"/>
        <end position="330"/>
    </location>
</feature>
<keyword evidence="5" id="KW-1185">Reference proteome</keyword>
<evidence type="ECO:0000313" key="4">
    <source>
        <dbReference type="EMBL" id="ABZ99462.1"/>
    </source>
</evidence>
<dbReference type="Proteomes" id="UP000001847">
    <property type="component" value="Chromosome I"/>
</dbReference>
<proteinExistence type="predicted"/>
<dbReference type="EMBL" id="CP000786">
    <property type="protein sequence ID" value="ABZ99462.1"/>
    <property type="molecule type" value="Genomic_DNA"/>
</dbReference>
<evidence type="ECO:0000256" key="1">
    <source>
        <dbReference type="SAM" id="Coils"/>
    </source>
</evidence>
<dbReference type="STRING" id="456481.LEPBI_I3398"/>
<gene>
    <name evidence="4" type="ordered locus">LEPBI_I3398</name>
</gene>
<dbReference type="HOGENOM" id="CLU_069568_0_0_12"/>
<keyword evidence="1" id="KW-0175">Coiled coil</keyword>
<name>B0SRH0_LEPBP</name>
<protein>
    <recommendedName>
        <fullName evidence="6">Lantibiotic ABC transporter</fullName>
    </recommendedName>
</protein>
<evidence type="ECO:0000259" key="2">
    <source>
        <dbReference type="Pfam" id="PF14399"/>
    </source>
</evidence>
<dbReference type="AlphaFoldDB" id="B0SRH0"/>
<reference evidence="4 5" key="1">
    <citation type="journal article" date="2008" name="PLoS ONE">
        <title>Genome sequence of the saprophyte Leptospira biflexa provides insights into the evolution of Leptospira and the pathogenesis of leptospirosis.</title>
        <authorList>
            <person name="Picardeau M."/>
            <person name="Bulach D.M."/>
            <person name="Bouchier C."/>
            <person name="Zuerner R.L."/>
            <person name="Zidane N."/>
            <person name="Wilson P.J."/>
            <person name="Creno S."/>
            <person name="Kuczek E.S."/>
            <person name="Bommezzadri S."/>
            <person name="Davis J.C."/>
            <person name="McGrath A."/>
            <person name="Johnson M.J."/>
            <person name="Boursaux-Eude C."/>
            <person name="Seemann T."/>
            <person name="Rouy Z."/>
            <person name="Coppel R.L."/>
            <person name="Rood J.I."/>
            <person name="Lajus A."/>
            <person name="Davies J.K."/>
            <person name="Medigue C."/>
            <person name="Adler B."/>
        </authorList>
    </citation>
    <scope>NUCLEOTIDE SEQUENCE [LARGE SCALE GENOMIC DNA]</scope>
    <source>
        <strain evidence="5">Patoc 1 / ATCC 23582 / Paris</strain>
    </source>
</reference>
<dbReference type="InterPro" id="IPR032369">
    <property type="entry name" value="DUF4872"/>
</dbReference>
<evidence type="ECO:0000313" key="5">
    <source>
        <dbReference type="Proteomes" id="UP000001847"/>
    </source>
</evidence>
<dbReference type="InterPro" id="IPR026935">
    <property type="entry name" value="BtrH_N"/>
</dbReference>
<organism evidence="4 5">
    <name type="scientific">Leptospira biflexa serovar Patoc (strain Patoc 1 / ATCC 23582 / Paris)</name>
    <dbReference type="NCBI Taxonomy" id="456481"/>
    <lineage>
        <taxon>Bacteria</taxon>
        <taxon>Pseudomonadati</taxon>
        <taxon>Spirochaetota</taxon>
        <taxon>Spirochaetia</taxon>
        <taxon>Leptospirales</taxon>
        <taxon>Leptospiraceae</taxon>
        <taxon>Leptospira</taxon>
    </lineage>
</organism>
<accession>B0SRH0</accession>
<sequence>MTKKVNKMKIENLKPFDGQHCETTATGTLLRQLNIDLSEPMLFGLGEGLGFIFWNMKTMNFPFIGGRIKPDLLTQNIIKNLNLELISNETSSKQKAWDNVKQLLNKGKVVGLKLDCYHLEYFSKPIHFAGHYTAIYGYDKEYAFLVDTKQQGGQVKTSLKSLELARSEKGPMASKNLYYIINKTNKKFDLKKVIPTAIRNNAIDYLNPPINNIGYKGILKTSKEISKWFETTNEITGDFSTSAMLMQKAGTGGALFRNLYRDFLQESYELLKLGTLAQAHKEFIEIANLWTDVSNLFLKVSKSKEKKDIVQASEILKQLSEKEKEVMEKLVKI</sequence>
<evidence type="ECO:0000259" key="3">
    <source>
        <dbReference type="Pfam" id="PF16169"/>
    </source>
</evidence>
<dbReference type="KEGG" id="lbi:LEPBI_I3398"/>